<organism evidence="6 7">
    <name type="scientific">Lophiostoma macrostomum CBS 122681</name>
    <dbReference type="NCBI Taxonomy" id="1314788"/>
    <lineage>
        <taxon>Eukaryota</taxon>
        <taxon>Fungi</taxon>
        <taxon>Dikarya</taxon>
        <taxon>Ascomycota</taxon>
        <taxon>Pezizomycotina</taxon>
        <taxon>Dothideomycetes</taxon>
        <taxon>Pleosporomycetidae</taxon>
        <taxon>Pleosporales</taxon>
        <taxon>Lophiostomataceae</taxon>
        <taxon>Lophiostoma</taxon>
    </lineage>
</organism>
<evidence type="ECO:0000313" key="7">
    <source>
        <dbReference type="Proteomes" id="UP000799324"/>
    </source>
</evidence>
<evidence type="ECO:0000256" key="3">
    <source>
        <dbReference type="SAM" id="SignalP"/>
    </source>
</evidence>
<protein>
    <submittedName>
        <fullName evidence="6">Uncharacterized protein</fullName>
    </submittedName>
</protein>
<name>A0A6A6ST43_9PLEO</name>
<feature type="transmembrane region" description="Helical" evidence="2">
    <location>
        <begin position="373"/>
        <end position="395"/>
    </location>
</feature>
<evidence type="ECO:0000256" key="1">
    <source>
        <dbReference type="SAM" id="MobiDB-lite"/>
    </source>
</evidence>
<dbReference type="GO" id="GO:0005783">
    <property type="term" value="C:endoplasmic reticulum"/>
    <property type="evidence" value="ECO:0007669"/>
    <property type="project" value="TreeGrafter"/>
</dbReference>
<dbReference type="InterPro" id="IPR049205">
    <property type="entry name" value="Vps3844_N"/>
</dbReference>
<dbReference type="InterPro" id="IPR053065">
    <property type="entry name" value="Archenteron_Induction-Rel"/>
</dbReference>
<feature type="domain" description="Vacuolar sorting protein Vps3844 N-terminal" evidence="5">
    <location>
        <begin position="39"/>
        <end position="142"/>
    </location>
</feature>
<evidence type="ECO:0000259" key="5">
    <source>
        <dbReference type="Pfam" id="PF21656"/>
    </source>
</evidence>
<evidence type="ECO:0000259" key="4">
    <source>
        <dbReference type="Pfam" id="PF12955"/>
    </source>
</evidence>
<feature type="chain" id="PRO_5025573791" evidence="3">
    <location>
        <begin position="19"/>
        <end position="416"/>
    </location>
</feature>
<reference evidence="6" key="1">
    <citation type="journal article" date="2020" name="Stud. Mycol.">
        <title>101 Dothideomycetes genomes: a test case for predicting lifestyles and emergence of pathogens.</title>
        <authorList>
            <person name="Haridas S."/>
            <person name="Albert R."/>
            <person name="Binder M."/>
            <person name="Bloem J."/>
            <person name="Labutti K."/>
            <person name="Salamov A."/>
            <person name="Andreopoulos B."/>
            <person name="Baker S."/>
            <person name="Barry K."/>
            <person name="Bills G."/>
            <person name="Bluhm B."/>
            <person name="Cannon C."/>
            <person name="Castanera R."/>
            <person name="Culley D."/>
            <person name="Daum C."/>
            <person name="Ezra D."/>
            <person name="Gonzalez J."/>
            <person name="Henrissat B."/>
            <person name="Kuo A."/>
            <person name="Liang C."/>
            <person name="Lipzen A."/>
            <person name="Lutzoni F."/>
            <person name="Magnuson J."/>
            <person name="Mondo S."/>
            <person name="Nolan M."/>
            <person name="Ohm R."/>
            <person name="Pangilinan J."/>
            <person name="Park H.-J."/>
            <person name="Ramirez L."/>
            <person name="Alfaro M."/>
            <person name="Sun H."/>
            <person name="Tritt A."/>
            <person name="Yoshinaga Y."/>
            <person name="Zwiers L.-H."/>
            <person name="Turgeon B."/>
            <person name="Goodwin S."/>
            <person name="Spatafora J."/>
            <person name="Crous P."/>
            <person name="Grigoriev I."/>
        </authorList>
    </citation>
    <scope>NUCLEOTIDE SEQUENCE</scope>
    <source>
        <strain evidence="6">CBS 122681</strain>
    </source>
</reference>
<dbReference type="OrthoDB" id="5583277at2759"/>
<gene>
    <name evidence="6" type="ORF">K491DRAFT_782797</name>
</gene>
<feature type="region of interest" description="Disordered" evidence="1">
    <location>
        <begin position="252"/>
        <end position="275"/>
    </location>
</feature>
<dbReference type="PANTHER" id="PTHR36853">
    <property type="entry name" value="EXPRESSED PROTEIN"/>
    <property type="match status" value="1"/>
</dbReference>
<keyword evidence="2" id="KW-1133">Transmembrane helix</keyword>
<keyword evidence="2" id="KW-0472">Membrane</keyword>
<dbReference type="Pfam" id="PF21656">
    <property type="entry name" value="DUF6859"/>
    <property type="match status" value="1"/>
</dbReference>
<evidence type="ECO:0000256" key="2">
    <source>
        <dbReference type="SAM" id="Phobius"/>
    </source>
</evidence>
<sequence length="416" mass="44906">MKPSWSLLLSSIYCSAAASQLGHVFVYDPVSKAAPQQPPSVSAETARLILAQRLGLSRFHSIKQASEEVIAQINTYGGRRQQLFGAGKDKEQSLSHTLVWIDDVEEIDAIMKDVDRTQFTEFTISDAPASSDNTRLIQDMIVQAESIPTPYDPMGHTYSSGISAEAALKEYLGKSANTYNDYLTILHADKTDKLLTSDISTGLRGLLDASQSQGKVDWPITVVFMPPSSSHSKRSTHPYGTYDVPSAIEARREKTEAPLSPPSSEPSTTPKVPDLEDFPTIFTAAANDTPVLGILPTCFQSEDACKRRTNGCSGHGNCRRSRTATDKKLNDCWSCSCNATVVHTGHEEGMETKTKTTYWGGPACQKKDVSVPFFLFAGTGVVLAFLIAGGIGLLYSMGSEELPSVIGAGVSGPRAK</sequence>
<dbReference type="Pfam" id="PF12955">
    <property type="entry name" value="Vps3844_C"/>
    <property type="match status" value="1"/>
</dbReference>
<dbReference type="AlphaFoldDB" id="A0A6A6ST43"/>
<proteinExistence type="predicted"/>
<accession>A0A6A6ST43</accession>
<evidence type="ECO:0000313" key="6">
    <source>
        <dbReference type="EMBL" id="KAF2650217.1"/>
    </source>
</evidence>
<dbReference type="InterPro" id="IPR024382">
    <property type="entry name" value="Vps3844_C"/>
</dbReference>
<dbReference type="PANTHER" id="PTHR36853:SF1">
    <property type="entry name" value="DUF3844 DOMAIN-CONTAINING PROTEIN"/>
    <property type="match status" value="1"/>
</dbReference>
<dbReference type="EMBL" id="MU004463">
    <property type="protein sequence ID" value="KAF2650217.1"/>
    <property type="molecule type" value="Genomic_DNA"/>
</dbReference>
<keyword evidence="7" id="KW-1185">Reference proteome</keyword>
<feature type="domain" description="Vacuolar sorting protein Vps3844 C-terminal" evidence="4">
    <location>
        <begin position="298"/>
        <end position="408"/>
    </location>
</feature>
<keyword evidence="2" id="KW-0812">Transmembrane</keyword>
<keyword evidence="3" id="KW-0732">Signal</keyword>
<dbReference type="Proteomes" id="UP000799324">
    <property type="component" value="Unassembled WGS sequence"/>
</dbReference>
<feature type="signal peptide" evidence="3">
    <location>
        <begin position="1"/>
        <end position="18"/>
    </location>
</feature>